<accession>A0A913ZRE6</accession>
<keyword evidence="8" id="KW-0769">Symport</keyword>
<sequence>MAPQEKDAEAASEIMDDSMQQLGTSNEGYRCDGGEDKGKAQESNGDVKFTALDVDDDGHAKTNGRAVTDVEKPTGAAGRDRWDRKAEFVLACIGYAVGLGNVWRFPYLCFKSGGGAFLIPYFIMLILCGIPLLVLEFGLGQYVRAGPLEAFRKICPIFKGTGLATVMISFVLTTYYNVIIAWALFYLFASMQSELPWDSCGNWWNTPDCFSHDDYQNLNGTVKPNDTVSSTEEYFNHRVLQISDGIGNAGEMRWELLGLLFAAWVVVYLCLFKGLKTSGKIVYFTATFPYLVLLVLFINGLLLEGSLEGIKFLFIPKWEQLLDVNVWVAAAAQNFNSIGIAFGSMIAFSSYNDFHSKTIFRDTFSITLTNSLTSLFAAVTIFSAIGFIAHVQGEDDVGKVIKQGPGLVFVVYPAIFSTMPAPQLWSILFFIMLFCLGVDSQFAMVKVVIATFSDGLPKLRRFYFNRREVLVLYICIVSFLLGLPHITQGGMYVFQILDWYNAIVSLFFIAIFEVTSVAWFYGAKRLARNMKEMTGTAPNIIFVICWVFLSPALILVIMIFQFIDYKPVEYGTYEFPGWAIAIGWCVAFMSFSCIPLGAVHTLLTTKGSLKERFLLSFRSSIDEATYGLQFSEPQHSNDLPPSYETATQTAKL</sequence>
<dbReference type="OMA" id="SKMPYYE"/>
<feature type="compositionally biased region" description="Basic and acidic residues" evidence="9">
    <location>
        <begin position="29"/>
        <end position="40"/>
    </location>
</feature>
<name>A0A913ZRE6_PATMI</name>
<dbReference type="NCBIfam" id="NF037979">
    <property type="entry name" value="Na_transp"/>
    <property type="match status" value="1"/>
</dbReference>
<feature type="transmembrane region" description="Helical" evidence="10">
    <location>
        <begin position="160"/>
        <end position="189"/>
    </location>
</feature>
<feature type="compositionally biased region" description="Polar residues" evidence="9">
    <location>
        <begin position="18"/>
        <end position="27"/>
    </location>
</feature>
<feature type="binding site" evidence="6">
    <location>
        <position position="96"/>
    </location>
    <ligand>
        <name>Na(+)</name>
        <dbReference type="ChEBI" id="CHEBI:29101"/>
        <label>1</label>
    </ligand>
</feature>
<evidence type="ECO:0000256" key="7">
    <source>
        <dbReference type="PIRSR" id="PIRSR600175-2"/>
    </source>
</evidence>
<comment type="subcellular location">
    <subcellularLocation>
        <location evidence="1">Membrane</location>
        <topology evidence="1">Multi-pass membrane protein</topology>
    </subcellularLocation>
</comment>
<evidence type="ECO:0000256" key="5">
    <source>
        <dbReference type="ARBA" id="ARBA00023136"/>
    </source>
</evidence>
<feature type="transmembrane region" description="Helical" evidence="10">
    <location>
        <begin position="118"/>
        <end position="139"/>
    </location>
</feature>
<feature type="transmembrane region" description="Helical" evidence="10">
    <location>
        <begin position="368"/>
        <end position="389"/>
    </location>
</feature>
<keyword evidence="5 10" id="KW-0472">Membrane</keyword>
<evidence type="ECO:0000256" key="1">
    <source>
        <dbReference type="ARBA" id="ARBA00004141"/>
    </source>
</evidence>
<feature type="binding site" evidence="6">
    <location>
        <position position="439"/>
    </location>
    <ligand>
        <name>Na(+)</name>
        <dbReference type="ChEBI" id="CHEBI:29101"/>
        <label>1</label>
    </ligand>
</feature>
<proteinExistence type="inferred from homology"/>
<dbReference type="PROSITE" id="PS00754">
    <property type="entry name" value="NA_NEUROTRAN_SYMP_2"/>
    <property type="match status" value="1"/>
</dbReference>
<comment type="similarity">
    <text evidence="8">Belongs to the sodium:neurotransmitter symporter (SNF) (TC 2.A.22) family.</text>
</comment>
<dbReference type="OrthoDB" id="6581954at2759"/>
<keyword evidence="12" id="KW-1185">Reference proteome</keyword>
<feature type="transmembrane region" description="Helical" evidence="10">
    <location>
        <begin position="499"/>
        <end position="521"/>
    </location>
</feature>
<dbReference type="PROSITE" id="PS50267">
    <property type="entry name" value="NA_NEUROTRAN_SYMP_3"/>
    <property type="match status" value="1"/>
</dbReference>
<feature type="transmembrane region" description="Helical" evidence="10">
    <location>
        <begin position="256"/>
        <end position="275"/>
    </location>
</feature>
<dbReference type="PANTHER" id="PTHR11616">
    <property type="entry name" value="SODIUM/CHLORIDE DEPENDENT TRANSPORTER"/>
    <property type="match status" value="1"/>
</dbReference>
<feature type="disulfide bond" evidence="7">
    <location>
        <begin position="200"/>
        <end position="209"/>
    </location>
</feature>
<feature type="transmembrane region" description="Helical" evidence="10">
    <location>
        <begin position="541"/>
        <end position="563"/>
    </location>
</feature>
<dbReference type="GO" id="GO:0046872">
    <property type="term" value="F:metal ion binding"/>
    <property type="evidence" value="ECO:0007669"/>
    <property type="project" value="UniProtKB-KW"/>
</dbReference>
<keyword evidence="3 8" id="KW-0812">Transmembrane</keyword>
<dbReference type="InterPro" id="IPR037272">
    <property type="entry name" value="SNS_sf"/>
</dbReference>
<feature type="binding site" evidence="6">
    <location>
        <position position="337"/>
    </location>
    <ligand>
        <name>Na(+)</name>
        <dbReference type="ChEBI" id="CHEBI:29101"/>
        <label>1</label>
    </ligand>
</feature>
<feature type="region of interest" description="Disordered" evidence="9">
    <location>
        <begin position="1"/>
        <end position="45"/>
    </location>
</feature>
<dbReference type="EnsemblMetazoa" id="XM_038197733.1">
    <property type="protein sequence ID" value="XP_038053661.1"/>
    <property type="gene ID" value="LOC119726124"/>
</dbReference>
<keyword evidence="2 8" id="KW-0813">Transport</keyword>
<feature type="binding site" evidence="6">
    <location>
        <position position="370"/>
    </location>
    <ligand>
        <name>Na(+)</name>
        <dbReference type="ChEBI" id="CHEBI:29101"/>
        <label>1</label>
    </ligand>
</feature>
<feature type="binding site" evidence="6">
    <location>
        <position position="440"/>
    </location>
    <ligand>
        <name>Na(+)</name>
        <dbReference type="ChEBI" id="CHEBI:29101"/>
        <label>1</label>
    </ligand>
</feature>
<evidence type="ECO:0000256" key="8">
    <source>
        <dbReference type="RuleBase" id="RU003732"/>
    </source>
</evidence>
<evidence type="ECO:0000256" key="4">
    <source>
        <dbReference type="ARBA" id="ARBA00022989"/>
    </source>
</evidence>
<dbReference type="InterPro" id="IPR000175">
    <property type="entry name" value="Na/ntran_symport"/>
</dbReference>
<feature type="binding site" evidence="6">
    <location>
        <position position="101"/>
    </location>
    <ligand>
        <name>Na(+)</name>
        <dbReference type="ChEBI" id="CHEBI:29101"/>
        <label>1</label>
    </ligand>
</feature>
<dbReference type="PRINTS" id="PR00176">
    <property type="entry name" value="NANEUSMPORT"/>
</dbReference>
<dbReference type="PROSITE" id="PS00610">
    <property type="entry name" value="NA_NEUROTRAN_SYMP_1"/>
    <property type="match status" value="1"/>
</dbReference>
<feature type="transmembrane region" description="Helical" evidence="10">
    <location>
        <begin position="470"/>
        <end position="487"/>
    </location>
</feature>
<evidence type="ECO:0000313" key="12">
    <source>
        <dbReference type="Proteomes" id="UP000887568"/>
    </source>
</evidence>
<feature type="transmembrane region" description="Helical" evidence="10">
    <location>
        <begin position="424"/>
        <end position="449"/>
    </location>
</feature>
<dbReference type="AlphaFoldDB" id="A0A913ZRE6"/>
<feature type="transmembrane region" description="Helical" evidence="10">
    <location>
        <begin position="88"/>
        <end position="106"/>
    </location>
</feature>
<dbReference type="RefSeq" id="XP_038053661.1">
    <property type="nucleotide sequence ID" value="XM_038197733.1"/>
</dbReference>
<dbReference type="GO" id="GO:0089718">
    <property type="term" value="P:amino acid import across plasma membrane"/>
    <property type="evidence" value="ECO:0007669"/>
    <property type="project" value="TreeGrafter"/>
</dbReference>
<feature type="binding site" evidence="6">
    <location>
        <position position="94"/>
    </location>
    <ligand>
        <name>Na(+)</name>
        <dbReference type="ChEBI" id="CHEBI:29101"/>
        <label>1</label>
    </ligand>
</feature>
<evidence type="ECO:0000256" key="10">
    <source>
        <dbReference type="SAM" id="Phobius"/>
    </source>
</evidence>
<keyword evidence="4 10" id="KW-1133">Transmembrane helix</keyword>
<keyword evidence="6" id="KW-0479">Metal-binding</keyword>
<dbReference type="Pfam" id="PF00209">
    <property type="entry name" value="SNF"/>
    <property type="match status" value="1"/>
</dbReference>
<reference evidence="11" key="1">
    <citation type="submission" date="2022-11" db="UniProtKB">
        <authorList>
            <consortium name="EnsemblMetazoa"/>
        </authorList>
    </citation>
    <scope>IDENTIFICATION</scope>
</reference>
<protein>
    <recommendedName>
        <fullName evidence="8">Transporter</fullName>
    </recommendedName>
</protein>
<feature type="transmembrane region" description="Helical" evidence="10">
    <location>
        <begin position="326"/>
        <end position="348"/>
    </location>
</feature>
<organism evidence="11 12">
    <name type="scientific">Patiria miniata</name>
    <name type="common">Bat star</name>
    <name type="synonym">Asterina miniata</name>
    <dbReference type="NCBI Taxonomy" id="46514"/>
    <lineage>
        <taxon>Eukaryota</taxon>
        <taxon>Metazoa</taxon>
        <taxon>Echinodermata</taxon>
        <taxon>Eleutherozoa</taxon>
        <taxon>Asterozoa</taxon>
        <taxon>Asteroidea</taxon>
        <taxon>Valvatacea</taxon>
        <taxon>Valvatida</taxon>
        <taxon>Asterinidae</taxon>
        <taxon>Patiria</taxon>
    </lineage>
</organism>
<feature type="transmembrane region" description="Helical" evidence="10">
    <location>
        <begin position="575"/>
        <end position="603"/>
    </location>
</feature>
<keyword evidence="6" id="KW-0915">Sodium</keyword>
<evidence type="ECO:0000256" key="2">
    <source>
        <dbReference type="ARBA" id="ARBA00022448"/>
    </source>
</evidence>
<evidence type="ECO:0000256" key="6">
    <source>
        <dbReference type="PIRSR" id="PIRSR600175-1"/>
    </source>
</evidence>
<feature type="region of interest" description="Disordered" evidence="9">
    <location>
        <begin position="633"/>
        <end position="652"/>
    </location>
</feature>
<dbReference type="GeneID" id="119726124"/>
<evidence type="ECO:0000256" key="9">
    <source>
        <dbReference type="SAM" id="MobiDB-lite"/>
    </source>
</evidence>
<dbReference type="GO" id="GO:0005283">
    <property type="term" value="F:amino acid:sodium symporter activity"/>
    <property type="evidence" value="ECO:0007669"/>
    <property type="project" value="TreeGrafter"/>
</dbReference>
<keyword evidence="7" id="KW-1015">Disulfide bond</keyword>
<feature type="binding site" evidence="6">
    <location>
        <position position="436"/>
    </location>
    <ligand>
        <name>Na(+)</name>
        <dbReference type="ChEBI" id="CHEBI:29101"/>
        <label>1</label>
    </ligand>
</feature>
<dbReference type="Proteomes" id="UP000887568">
    <property type="component" value="Unplaced"/>
</dbReference>
<feature type="transmembrane region" description="Helical" evidence="10">
    <location>
        <begin position="282"/>
        <end position="303"/>
    </location>
</feature>
<evidence type="ECO:0000256" key="3">
    <source>
        <dbReference type="ARBA" id="ARBA00022692"/>
    </source>
</evidence>
<feature type="binding site" evidence="6">
    <location>
        <position position="97"/>
    </location>
    <ligand>
        <name>Na(+)</name>
        <dbReference type="ChEBI" id="CHEBI:29101"/>
        <label>1</label>
    </ligand>
</feature>
<dbReference type="SUPFAM" id="SSF161070">
    <property type="entry name" value="SNF-like"/>
    <property type="match status" value="1"/>
</dbReference>
<dbReference type="PANTHER" id="PTHR11616:SF303">
    <property type="entry name" value="SODIUM- AND CHLORIDE-DEPENDENT GABA TRANSPORTER INE"/>
    <property type="match status" value="1"/>
</dbReference>
<evidence type="ECO:0000313" key="11">
    <source>
        <dbReference type="EnsemblMetazoa" id="XP_038053661.1"/>
    </source>
</evidence>
<dbReference type="GO" id="GO:0005886">
    <property type="term" value="C:plasma membrane"/>
    <property type="evidence" value="ECO:0007669"/>
    <property type="project" value="TreeGrafter"/>
</dbReference>